<proteinExistence type="predicted"/>
<dbReference type="AlphaFoldDB" id="A0AAV9W8E1"/>
<feature type="compositionally biased region" description="Polar residues" evidence="1">
    <location>
        <begin position="14"/>
        <end position="24"/>
    </location>
</feature>
<organism evidence="2 3">
    <name type="scientific">Arthrobotrys musiformis</name>
    <dbReference type="NCBI Taxonomy" id="47236"/>
    <lineage>
        <taxon>Eukaryota</taxon>
        <taxon>Fungi</taxon>
        <taxon>Dikarya</taxon>
        <taxon>Ascomycota</taxon>
        <taxon>Pezizomycotina</taxon>
        <taxon>Orbiliomycetes</taxon>
        <taxon>Orbiliales</taxon>
        <taxon>Orbiliaceae</taxon>
        <taxon>Arthrobotrys</taxon>
    </lineage>
</organism>
<feature type="region of interest" description="Disordered" evidence="1">
    <location>
        <begin position="1"/>
        <end position="37"/>
    </location>
</feature>
<keyword evidence="3" id="KW-1185">Reference proteome</keyword>
<name>A0AAV9W8E1_9PEZI</name>
<evidence type="ECO:0000313" key="3">
    <source>
        <dbReference type="Proteomes" id="UP001370758"/>
    </source>
</evidence>
<gene>
    <name evidence="2" type="ORF">TWF481_009070</name>
</gene>
<reference evidence="2 3" key="1">
    <citation type="submission" date="2023-08" db="EMBL/GenBank/DDBJ databases">
        <authorList>
            <person name="Palmer J.M."/>
        </authorList>
    </citation>
    <scope>NUCLEOTIDE SEQUENCE [LARGE SCALE GENOMIC DNA]</scope>
    <source>
        <strain evidence="2 3">TWF481</strain>
    </source>
</reference>
<feature type="region of interest" description="Disordered" evidence="1">
    <location>
        <begin position="149"/>
        <end position="199"/>
    </location>
</feature>
<evidence type="ECO:0000313" key="2">
    <source>
        <dbReference type="EMBL" id="KAK6501226.1"/>
    </source>
</evidence>
<protein>
    <submittedName>
        <fullName evidence="2">Uncharacterized protein</fullName>
    </submittedName>
</protein>
<comment type="caution">
    <text evidence="2">The sequence shown here is derived from an EMBL/GenBank/DDBJ whole genome shotgun (WGS) entry which is preliminary data.</text>
</comment>
<accession>A0AAV9W8E1</accession>
<sequence length="199" mass="22077">MEGTDADSEHQGSKSESIQKQSPISDHRAKRRSLFEEVSKAKVAAMRQNKLKQQGLTEPTPLRRAKPLEINTNNLHAPIAAPQQEEQCEFSDYSEMESRSVSREPSVVSRSAKPVKIVFRLITKGFKMVGVVAFNIFRMMCILEEPPVIHSPQSSSREGSYHMGVEKATPTGLRKANSLSSRGRPGYTGTAPSPVARRE</sequence>
<evidence type="ECO:0000256" key="1">
    <source>
        <dbReference type="SAM" id="MobiDB-lite"/>
    </source>
</evidence>
<dbReference type="Proteomes" id="UP001370758">
    <property type="component" value="Unassembled WGS sequence"/>
</dbReference>
<dbReference type="EMBL" id="JAVHJL010000006">
    <property type="protein sequence ID" value="KAK6501226.1"/>
    <property type="molecule type" value="Genomic_DNA"/>
</dbReference>